<keyword evidence="3" id="KW-1185">Reference proteome</keyword>
<feature type="transmembrane region" description="Helical" evidence="1">
    <location>
        <begin position="2616"/>
        <end position="2644"/>
    </location>
</feature>
<proteinExistence type="predicted"/>
<sequence length="2819" mass="330946">MWLESVILMSQILAGTFEILDLNPQNQRLKRIIAIRENDYQLDYCFTYGLWSKYNPLGKINQVGLFGLFDGYCYHLHSALSQETQSLNLIYYDCLNKQEKTIKKTIQFINNEEEQLQFDLIIDTFEYENIWYFMQIVQWPQLNRFELIITKQQQLKIHEIIQIKRPYSDKNLILTFGSNLIVGNSKIANIKTGETFQYFPGFIRIEDYSEQNLSPQLDFISIASENYNSFKTCVCQQNENLNINDQVLSDYQQSFYISQNSNCDSFILQGWIKIIKIVQVSEEFIYQLIKIGANIENSIIEDQNLSPFQMYYYLSKKGDHIEITTYSYLFPDILIDFKVNPFLIRDQLTITNSISLWHFIKAELRFNKINIELIFYDRENFGQITKQYEVNQFTNYQLKVQFGNGLQLYQNQIEVELRQFQFYNCYQQLNQQYCHYSCLTCDGPTNENCLSCSESSQRIYLSEFKVCICPYNTLDEFEVCQTYIDSGLTLLNTNKIPQQCQQGYFEIDKECYQCPSIVKESIITCLECYSNPLNWQFDLTCQTSLILFPLGSIQDSLIPIGQDQYYFDGTNLNYRYDYYVYSSRINLENIENMYKEMELILFGFKHFCQQQEYRISNSTLCYLCKNQHCLTCITTLTGLQCLQCENSFILINGICNSINFTKDDPICIPPDYISYSRQCKQCIIKNCIYCFEYLSYSQNFCSLWPFSQIDQNDLQYVKIGCALCENNYIFDFTINLCILQKPQLQNCLRSFIDYNNIELCTLSNEQDFSIAPEIISCQNYIQNCQQCSLNIKSKIQCVVCENGFIVENNQCLPNEEFKLPDYLIQSQTSKIQSFMLQFIPILNIYQYKNYLLPKENQFEYCGSDCIDCDRHSFYNCNKCPLNYFKKQIKAESGRNCSDCPQLCQVCISRSDLEIKAVQPKFLITQDNEIFTKKCIKPYIDSAIYFDSYNQISKYCFNKQCNDSFAFRFSYQSCDFSRFNRNYEQKINTQYCNSVGIQSIDFYFTLEIQSDECQLFFPLIFKTQLKQKIFTLRKILFKMQSQKQILIQPVLQTQFINFDEVELNNLDFSTKENHYFILDNNLNSINLTLINITFDFSLFNNLSSLFQSANFDIINLTNITISNSILNNASIFKLEQQIQNGSVNINSLIILNCTFNNSTLFYISNIQTKIIIQNFRMENCQLFHSQIFHLATQIFSSILLSVTELSVQNNHIQNSMFINCTNFIELRLIHFKFQYNNLSNSIIIGVHFKFELNQILIKQNLFLSSQFFVLVQKLSVEKVNCLLNNIKIIENKFQTSNLIMIYSTLASNDLFLYVENTYINRNSKLTSQSGFESLFHLNCHQLFFKMIIVNNSNLIILFLTENQYIQIENLKYSDSQNDYKIPLPFTFSEQNLNQTNKLIVIKGINFISIYDLKVENYTSFDESLIDISQSCQLKENKIGQIHLQNITFKNNILIQIHQIYRLSLLSLESDQLIQVFIQNITFIQNIFHSYANFELRTSGSLLFIFSSLSSIEIYNFLSYYNVLTNSSSAFVTICSDQLKFNNYTIQYQNYLSQQQWDKYYDIKWMENQNYENFNNVIFSNLNISNMGGAGKLQASVIYCLNCFFEYILSQKSFAFDITTTGQGNISLVNLTVKNAENNLESRENNQGCININSVNSQLNLMINNAKFVNIQNRMATSILTISPSQISNYLILKNVKIENCFSLLNPIMKIQFSQLIANKNFVNLKNLNIIQNFEMWNFYFSKIKTLSNQELNEIVNENNALISIESGNVSLTGILIEGTYISPIMKFQNVILLSVVQLRMENVILLYQLTLIDVSQLVKIKSIIKFQQIEIKNLSVYEILIQPNKNQDQKYDFNQQKPIEKSFLLDYFKENVLLLQSLYQDYISIFHIKSFSNQNSFYFNSIKLINNNCQQCQNGMMFFQIDELKQIKISNLNCIFNKIKTFGCLYFVRKKYNQSKIIIYNSNFLFNTGTQGIAISCVNTYLKMFSGNIVYNSASGVGGGIYFESNQGNFIFNRSIIIFNKAKRGGGIYFQGRSSLNLNNFINSLLLFNKAIEQGNNLIEIPAHLALQINSQDIPSSSQKINQIQTNQMKLQPYKIIEQGQVREFNDLIIPSNQIIKNFEIFDLKQSRYKLFIENIHLYYKNSRNEILQNIFNSTCQVNQTIFTKSLSQIENQKKNQIFQFGNEKNYFDVSALEFTLDPFEQNYEYLQISIFCKFIEQENGLMYKINVKSIQCQLGEFYINEGCQICQSNQGFYSVTYNTTKCSIFDKTKFSNITANMIELLPGYWRPDNLSDFTEKCFKNQAFCQGGWFVGQNLCIPGHIGALCEECDIHNIRGFGNYFKNQWDQYCYYCQDTWNDLLSLILIIFWAFLSIGLSLKSFNKSNILFAQLKLVRRYNKILFKLNQDHEGILIKLMINYLWIFSVIFTFNISFSFSFQFIEQTSNSSYSLASQLDCQLQKISKIPIIYLKLFTLITFIVSQFNIIFMASYWYSKRMKYKYDLSILTNTLLYLYIVNYAGLMKMLSSIVSVREISNILYIQGDVTLLFGNQSHKFWIYYFILPGLIFFGCVIPIIIFLFLLVNRNNIDQIKLRKHICFLLNEYENQSYFWEQIKQLKKALIILILTHFETQILFKASLLGLCLLIYQILAAYQKPFVTNKFNSLDLEAGQICSISIFLAAIKYLCEQQNKIEAQIVIQILIIALFMKLCFPFVENIFRIYNKKYKKLFLTVLLNFFQFFGSNFILTMYLNKTLKQQKEKEQRLQNNFIKLRDYLINFTKIQQRNTKQIIFQNSLDRIQTIRSNRSNFEKIYFLGTGEENNHII</sequence>
<protein>
    <recommendedName>
        <fullName evidence="4">Transmembrane protein</fullName>
    </recommendedName>
</protein>
<keyword evidence="1" id="KW-0812">Transmembrane</keyword>
<dbReference type="EMBL" id="CAJJDN010000023">
    <property type="protein sequence ID" value="CAD8067419.1"/>
    <property type="molecule type" value="Genomic_DNA"/>
</dbReference>
<dbReference type="OrthoDB" id="300641at2759"/>
<feature type="transmembrane region" description="Helical" evidence="1">
    <location>
        <begin position="2357"/>
        <end position="2375"/>
    </location>
</feature>
<feature type="transmembrane region" description="Helical" evidence="1">
    <location>
        <begin position="2693"/>
        <end position="2717"/>
    </location>
</feature>
<reference evidence="2" key="1">
    <citation type="submission" date="2021-01" db="EMBL/GenBank/DDBJ databases">
        <authorList>
            <consortium name="Genoscope - CEA"/>
            <person name="William W."/>
        </authorList>
    </citation>
    <scope>NUCLEOTIDE SEQUENCE</scope>
</reference>
<dbReference type="PANTHER" id="PTHR11319:SF35">
    <property type="entry name" value="OUTER MEMBRANE PROTEIN PMPC-RELATED"/>
    <property type="match status" value="1"/>
</dbReference>
<feature type="transmembrane region" description="Helical" evidence="1">
    <location>
        <begin position="2464"/>
        <end position="2489"/>
    </location>
</feature>
<evidence type="ECO:0000313" key="3">
    <source>
        <dbReference type="Proteomes" id="UP000692954"/>
    </source>
</evidence>
<evidence type="ECO:0000256" key="1">
    <source>
        <dbReference type="SAM" id="Phobius"/>
    </source>
</evidence>
<organism evidence="2 3">
    <name type="scientific">Paramecium sonneborni</name>
    <dbReference type="NCBI Taxonomy" id="65129"/>
    <lineage>
        <taxon>Eukaryota</taxon>
        <taxon>Sar</taxon>
        <taxon>Alveolata</taxon>
        <taxon>Ciliophora</taxon>
        <taxon>Intramacronucleata</taxon>
        <taxon>Oligohymenophorea</taxon>
        <taxon>Peniculida</taxon>
        <taxon>Parameciidae</taxon>
        <taxon>Paramecium</taxon>
    </lineage>
</organism>
<feature type="transmembrane region" description="Helical" evidence="1">
    <location>
        <begin position="2664"/>
        <end position="2681"/>
    </location>
</feature>
<name>A0A8S1LKT0_9CILI</name>
<gene>
    <name evidence="2" type="ORF">PSON_ATCC_30995.1.T0230007</name>
</gene>
<feature type="transmembrane region" description="Helical" evidence="1">
    <location>
        <begin position="2552"/>
        <end position="2578"/>
    </location>
</feature>
<dbReference type="CDD" id="cd00064">
    <property type="entry name" value="FU"/>
    <property type="match status" value="1"/>
</dbReference>
<dbReference type="InterPro" id="IPR006212">
    <property type="entry name" value="Furin_repeat"/>
</dbReference>
<evidence type="ECO:0008006" key="4">
    <source>
        <dbReference type="Google" id="ProtNLM"/>
    </source>
</evidence>
<dbReference type="Proteomes" id="UP000692954">
    <property type="component" value="Unassembled WGS sequence"/>
</dbReference>
<feature type="transmembrane region" description="Helical" evidence="1">
    <location>
        <begin position="2723"/>
        <end position="2745"/>
    </location>
</feature>
<accession>A0A8S1LKT0</accession>
<comment type="caution">
    <text evidence="2">The sequence shown here is derived from an EMBL/GenBank/DDBJ whole genome shotgun (WGS) entry which is preliminary data.</text>
</comment>
<evidence type="ECO:0000313" key="2">
    <source>
        <dbReference type="EMBL" id="CAD8067419.1"/>
    </source>
</evidence>
<feature type="transmembrane region" description="Helical" evidence="1">
    <location>
        <begin position="2416"/>
        <end position="2437"/>
    </location>
</feature>
<feature type="transmembrane region" description="Helical" evidence="1">
    <location>
        <begin position="2501"/>
        <end position="2521"/>
    </location>
</feature>
<keyword evidence="1" id="KW-0472">Membrane</keyword>
<dbReference type="PANTHER" id="PTHR11319">
    <property type="entry name" value="G PROTEIN-COUPLED RECEPTOR-RELATED"/>
    <property type="match status" value="1"/>
</dbReference>
<keyword evidence="1" id="KW-1133">Transmembrane helix</keyword>